<organism evidence="5">
    <name type="scientific">Fibrocapsa japonica</name>
    <dbReference type="NCBI Taxonomy" id="94617"/>
    <lineage>
        <taxon>Eukaryota</taxon>
        <taxon>Sar</taxon>
        <taxon>Stramenopiles</taxon>
        <taxon>Ochrophyta</taxon>
        <taxon>Raphidophyceae</taxon>
        <taxon>Chattonellales</taxon>
        <taxon>Chattonellaceae</taxon>
        <taxon>Fibrocapsa</taxon>
    </lineage>
</organism>
<dbReference type="GO" id="GO:0000151">
    <property type="term" value="C:ubiquitin ligase complex"/>
    <property type="evidence" value="ECO:0007669"/>
    <property type="project" value="TreeGrafter"/>
</dbReference>
<feature type="domain" description="DCUN1" evidence="3">
    <location>
        <begin position="32"/>
        <end position="224"/>
    </location>
</feature>
<dbReference type="Pfam" id="PF03556">
    <property type="entry name" value="Cullin_binding"/>
    <property type="match status" value="1"/>
</dbReference>
<sequence length="234" mass="26620">MMSRRTRGIFGSSSSSSSSAKRKGSSKAQPRVDMAAVRELFDRYEDHDENPGSITMEGISQLAEELGMDAAADVRVLVMCWKIGAQTPGALLREEWEQGLERLAVDSIEALRSLLPSFDPGFLDRAEYRDFFRFTFQFSREGTHKTIEKEIVEALLPMVLDSNRSPHLEGFLTFLAQCPPNTRITMDQWNSFLEFSYQVGPDLNEYDENGAWPTLLDEYVEFIRSPQESKENGR</sequence>
<proteinExistence type="predicted"/>
<evidence type="ECO:0000313" key="5">
    <source>
        <dbReference type="EMBL" id="CAD9858451.1"/>
    </source>
</evidence>
<dbReference type="EMBL" id="HBHR01002294">
    <property type="protein sequence ID" value="CAD9858450.1"/>
    <property type="molecule type" value="Transcribed_RNA"/>
</dbReference>
<dbReference type="GO" id="GO:0031624">
    <property type="term" value="F:ubiquitin conjugating enzyme binding"/>
    <property type="evidence" value="ECO:0007669"/>
    <property type="project" value="TreeGrafter"/>
</dbReference>
<protein>
    <recommendedName>
        <fullName evidence="1">Defective in cullin neddylation protein</fullName>
    </recommendedName>
</protein>
<dbReference type="GO" id="GO:0097602">
    <property type="term" value="F:cullin family protein binding"/>
    <property type="evidence" value="ECO:0007669"/>
    <property type="project" value="TreeGrafter"/>
</dbReference>
<dbReference type="EMBL" id="HBHR01002295">
    <property type="protein sequence ID" value="CAD9858451.1"/>
    <property type="molecule type" value="Transcribed_RNA"/>
</dbReference>
<dbReference type="GO" id="GO:0045116">
    <property type="term" value="P:protein neddylation"/>
    <property type="evidence" value="ECO:0007669"/>
    <property type="project" value="TreeGrafter"/>
</dbReference>
<evidence type="ECO:0000256" key="2">
    <source>
        <dbReference type="SAM" id="MobiDB-lite"/>
    </source>
</evidence>
<dbReference type="InterPro" id="IPR005176">
    <property type="entry name" value="PONY_dom"/>
</dbReference>
<dbReference type="PANTHER" id="PTHR12281:SF31">
    <property type="entry name" value="DCN1-LIKE PROTEIN 3"/>
    <property type="match status" value="1"/>
</dbReference>
<evidence type="ECO:0000256" key="1">
    <source>
        <dbReference type="RuleBase" id="RU410713"/>
    </source>
</evidence>
<dbReference type="InterPro" id="IPR042460">
    <property type="entry name" value="DCN1-like_PONY"/>
</dbReference>
<feature type="compositionally biased region" description="Low complexity" evidence="2">
    <location>
        <begin position="8"/>
        <end position="19"/>
    </location>
</feature>
<dbReference type="InterPro" id="IPR011992">
    <property type="entry name" value="EF-hand-dom_pair"/>
</dbReference>
<dbReference type="AlphaFoldDB" id="A0A6U1LU97"/>
<dbReference type="Gene3D" id="1.10.238.200">
    <property type="entry name" value="Cullin, PONY binding domain"/>
    <property type="match status" value="1"/>
</dbReference>
<evidence type="ECO:0000259" key="3">
    <source>
        <dbReference type="PROSITE" id="PS51229"/>
    </source>
</evidence>
<accession>A0A6U1LU97</accession>
<dbReference type="Gene3D" id="1.10.238.10">
    <property type="entry name" value="EF-hand"/>
    <property type="match status" value="1"/>
</dbReference>
<dbReference type="GO" id="GO:0005886">
    <property type="term" value="C:plasma membrane"/>
    <property type="evidence" value="ECO:0007669"/>
    <property type="project" value="UniProtKB-ARBA"/>
</dbReference>
<gene>
    <name evidence="4" type="ORF">FJAP1339_LOCUS968</name>
    <name evidence="5" type="ORF">FJAP1339_LOCUS969</name>
</gene>
<dbReference type="FunFam" id="1.10.238.200:FF:000003">
    <property type="entry name" value="DCN1-like protein 3"/>
    <property type="match status" value="1"/>
</dbReference>
<feature type="region of interest" description="Disordered" evidence="2">
    <location>
        <begin position="1"/>
        <end position="31"/>
    </location>
</feature>
<dbReference type="SUPFAM" id="SSF47473">
    <property type="entry name" value="EF-hand"/>
    <property type="match status" value="1"/>
</dbReference>
<dbReference type="GO" id="GO:0032182">
    <property type="term" value="F:ubiquitin-like protein binding"/>
    <property type="evidence" value="ECO:0007669"/>
    <property type="project" value="TreeGrafter"/>
</dbReference>
<name>A0A6U1LU97_9STRA</name>
<dbReference type="PROSITE" id="PS51229">
    <property type="entry name" value="DCUN1"/>
    <property type="match status" value="1"/>
</dbReference>
<dbReference type="PANTHER" id="PTHR12281">
    <property type="entry name" value="RP42 RELATED"/>
    <property type="match status" value="1"/>
</dbReference>
<evidence type="ECO:0000313" key="4">
    <source>
        <dbReference type="EMBL" id="CAD9858450.1"/>
    </source>
</evidence>
<reference evidence="5" key="1">
    <citation type="submission" date="2021-01" db="EMBL/GenBank/DDBJ databases">
        <authorList>
            <person name="Corre E."/>
            <person name="Pelletier E."/>
            <person name="Niang G."/>
            <person name="Scheremetjew M."/>
            <person name="Finn R."/>
            <person name="Kale V."/>
            <person name="Holt S."/>
            <person name="Cochrane G."/>
            <person name="Meng A."/>
            <person name="Brown T."/>
            <person name="Cohen L."/>
        </authorList>
    </citation>
    <scope>NUCLEOTIDE SEQUENCE</scope>
    <source>
        <strain evidence="5">CCMP1661</strain>
    </source>
</reference>
<dbReference type="InterPro" id="IPR014764">
    <property type="entry name" value="DCN-prot"/>
</dbReference>
<comment type="function">
    <text evidence="1">Neddylation of cullins play an essential role in the regulation of SCF-type complexes activity.</text>
</comment>